<evidence type="ECO:0000313" key="11">
    <source>
        <dbReference type="EMBL" id="MDQ0228556.1"/>
    </source>
</evidence>
<evidence type="ECO:0000259" key="10">
    <source>
        <dbReference type="PROSITE" id="PS50110"/>
    </source>
</evidence>
<dbReference type="Pfam" id="PF12833">
    <property type="entry name" value="HTH_18"/>
    <property type="match status" value="1"/>
</dbReference>
<feature type="domain" description="HTH araC/xylS-type" evidence="9">
    <location>
        <begin position="405"/>
        <end position="503"/>
    </location>
</feature>
<keyword evidence="3 8" id="KW-0597">Phosphoprotein</keyword>
<dbReference type="InterPro" id="IPR018062">
    <property type="entry name" value="HTH_AraC-typ_CS"/>
</dbReference>
<dbReference type="PANTHER" id="PTHR42713:SF3">
    <property type="entry name" value="TRANSCRIPTIONAL REGULATORY PROTEIN HPTR"/>
    <property type="match status" value="1"/>
</dbReference>
<dbReference type="EMBL" id="JAUSTZ010000024">
    <property type="protein sequence ID" value="MDQ0228556.1"/>
    <property type="molecule type" value="Genomic_DNA"/>
</dbReference>
<comment type="caution">
    <text evidence="11">The sequence shown here is derived from an EMBL/GenBank/DDBJ whole genome shotgun (WGS) entry which is preliminary data.</text>
</comment>
<keyword evidence="6" id="KW-0238">DNA-binding</keyword>
<evidence type="ECO:0000313" key="12">
    <source>
        <dbReference type="Proteomes" id="UP001232245"/>
    </source>
</evidence>
<proteinExistence type="predicted"/>
<feature type="domain" description="Response regulatory" evidence="10">
    <location>
        <begin position="3"/>
        <end position="120"/>
    </location>
</feature>
<evidence type="ECO:0000256" key="7">
    <source>
        <dbReference type="ARBA" id="ARBA00023163"/>
    </source>
</evidence>
<evidence type="ECO:0000256" key="4">
    <source>
        <dbReference type="ARBA" id="ARBA00023012"/>
    </source>
</evidence>
<dbReference type="RefSeq" id="WP_174879232.1">
    <property type="nucleotide sequence ID" value="NZ_CADEPK010000011.1"/>
</dbReference>
<accession>A0ABT9Z8F8</accession>
<dbReference type="InterPro" id="IPR018060">
    <property type="entry name" value="HTH_AraC"/>
</dbReference>
<keyword evidence="2" id="KW-0963">Cytoplasm</keyword>
<dbReference type="Gene3D" id="3.40.50.2300">
    <property type="match status" value="1"/>
</dbReference>
<dbReference type="InterPro" id="IPR009057">
    <property type="entry name" value="Homeodomain-like_sf"/>
</dbReference>
<dbReference type="PROSITE" id="PS00041">
    <property type="entry name" value="HTH_ARAC_FAMILY_1"/>
    <property type="match status" value="1"/>
</dbReference>
<dbReference type="Pfam" id="PF00072">
    <property type="entry name" value="Response_reg"/>
    <property type="match status" value="1"/>
</dbReference>
<comment type="subcellular location">
    <subcellularLocation>
        <location evidence="1">Cytoplasm</location>
    </subcellularLocation>
</comment>
<gene>
    <name evidence="11" type="ORF">J2S02_004941</name>
</gene>
<dbReference type="PROSITE" id="PS01124">
    <property type="entry name" value="HTH_ARAC_FAMILY_2"/>
    <property type="match status" value="1"/>
</dbReference>
<dbReference type="InterPro" id="IPR001789">
    <property type="entry name" value="Sig_transdc_resp-reg_receiver"/>
</dbReference>
<dbReference type="CDD" id="cd17536">
    <property type="entry name" value="REC_YesN-like"/>
    <property type="match status" value="1"/>
</dbReference>
<reference evidence="11 12" key="1">
    <citation type="submission" date="2023-07" db="EMBL/GenBank/DDBJ databases">
        <title>Genomic Encyclopedia of Type Strains, Phase IV (KMG-IV): sequencing the most valuable type-strain genomes for metagenomic binning, comparative biology and taxonomic classification.</title>
        <authorList>
            <person name="Goeker M."/>
        </authorList>
    </citation>
    <scope>NUCLEOTIDE SEQUENCE [LARGE SCALE GENOMIC DNA]</scope>
    <source>
        <strain evidence="11 12">DSM 17723</strain>
    </source>
</reference>
<dbReference type="SMART" id="SM00342">
    <property type="entry name" value="HTH_ARAC"/>
    <property type="match status" value="1"/>
</dbReference>
<evidence type="ECO:0000256" key="2">
    <source>
        <dbReference type="ARBA" id="ARBA00022490"/>
    </source>
</evidence>
<keyword evidence="5" id="KW-0805">Transcription regulation</keyword>
<dbReference type="Proteomes" id="UP001232245">
    <property type="component" value="Unassembled WGS sequence"/>
</dbReference>
<evidence type="ECO:0000256" key="3">
    <source>
        <dbReference type="ARBA" id="ARBA00022553"/>
    </source>
</evidence>
<protein>
    <submittedName>
        <fullName evidence="11">Two-component system response regulator YesN</fullName>
    </submittedName>
</protein>
<evidence type="ECO:0000256" key="5">
    <source>
        <dbReference type="ARBA" id="ARBA00023015"/>
    </source>
</evidence>
<organism evidence="11 12">
    <name type="scientific">Metabacillus niabensis</name>
    <dbReference type="NCBI Taxonomy" id="324854"/>
    <lineage>
        <taxon>Bacteria</taxon>
        <taxon>Bacillati</taxon>
        <taxon>Bacillota</taxon>
        <taxon>Bacilli</taxon>
        <taxon>Bacillales</taxon>
        <taxon>Bacillaceae</taxon>
        <taxon>Metabacillus</taxon>
    </lineage>
</organism>
<dbReference type="SUPFAM" id="SSF46689">
    <property type="entry name" value="Homeodomain-like"/>
    <property type="match status" value="2"/>
</dbReference>
<dbReference type="PROSITE" id="PS50110">
    <property type="entry name" value="RESPONSE_REGULATORY"/>
    <property type="match status" value="1"/>
</dbReference>
<keyword evidence="7" id="KW-0804">Transcription</keyword>
<evidence type="ECO:0000256" key="1">
    <source>
        <dbReference type="ARBA" id="ARBA00004496"/>
    </source>
</evidence>
<dbReference type="SUPFAM" id="SSF52172">
    <property type="entry name" value="CheY-like"/>
    <property type="match status" value="1"/>
</dbReference>
<feature type="modified residue" description="4-aspartylphosphate" evidence="8">
    <location>
        <position position="55"/>
    </location>
</feature>
<keyword evidence="4" id="KW-0902">Two-component regulatory system</keyword>
<evidence type="ECO:0000259" key="9">
    <source>
        <dbReference type="PROSITE" id="PS01124"/>
    </source>
</evidence>
<dbReference type="Gene3D" id="1.10.10.60">
    <property type="entry name" value="Homeodomain-like"/>
    <property type="match status" value="2"/>
</dbReference>
<dbReference type="InterPro" id="IPR011006">
    <property type="entry name" value="CheY-like_superfamily"/>
</dbReference>
<dbReference type="PANTHER" id="PTHR42713">
    <property type="entry name" value="HISTIDINE KINASE-RELATED"/>
    <property type="match status" value="1"/>
</dbReference>
<name>A0ABT9Z8F8_9BACI</name>
<sequence>MYKLLIVDDERNIRLGIRAMISREFPESFTFMLASNGEEALTLLKNEQIDIMFTDIKMPTMDGIALVQEIQKLDRKPEVVMISGYDDFEYAKEAIKYRVKDYLLKPINRDELKNTVNQVLNELITDKQNQFDFDEYTSNQLNYIFLNPKISEDEIEAIAARLPIALFGDGYYVGALTCLKSDAEDQASWVKGILTNYCNEPPQNILCFHDKDGNVVMITTEDSVFTELINHLPLRNVSIGVSGKENSIRKIKTAYEQAIFSLKSHFILPGRSMIWFEEVSNHFIGDVQPPPIDELKKISNMIGTNRDQEIRIHLLEVLNIDVISAYGLKYMEALHDAINRIILDEAFKRLGEESIEILKRYDKVGDIYHFERFYDYVYELENLILLLHEYNKQLKLVYSEQKYMEKAIKYIHENYNKDLNLAVVSNYVSLNYSYFSHMFKVYTGQNFVDYLKKIRIEQAKILLKNLELKIFEVGTIVGYKNPKRFTKVFRELEGISPKEYQEGFLLKDYS</sequence>
<evidence type="ECO:0000256" key="6">
    <source>
        <dbReference type="ARBA" id="ARBA00023125"/>
    </source>
</evidence>
<dbReference type="InterPro" id="IPR051552">
    <property type="entry name" value="HptR"/>
</dbReference>
<dbReference type="SMART" id="SM00448">
    <property type="entry name" value="REC"/>
    <property type="match status" value="1"/>
</dbReference>
<keyword evidence="12" id="KW-1185">Reference proteome</keyword>
<evidence type="ECO:0000256" key="8">
    <source>
        <dbReference type="PROSITE-ProRule" id="PRU00169"/>
    </source>
</evidence>